<accession>A0A0F9FTC8</accession>
<feature type="non-terminal residue" evidence="1">
    <location>
        <position position="1"/>
    </location>
</feature>
<sequence length="260" mass="30904">IVSYILDGSMTEQKLHFYDRALEKIDEYLATRHLRLFEEKLLSTKGYNQKLWRDNKIAAYHVITLLCRDLGFDPLTFQPLDSQIFDADRNTGLFARHHLDIFKKYSLYLQDLLLTNNNQHKEYDSYIPLKDQRILTKIIQDLIQNDGSGPNKEITANDIVKTFLNNFGDSKTAKYYLENYWQSGDFQENLRDFNHRRNLIKNGDYELFIQTEYNDAYRRFFNDAMGILRSLSSLSDIRGYRLSKVFSIDDIYNLKRIFNI</sequence>
<protein>
    <submittedName>
        <fullName evidence="1">Uncharacterized protein</fullName>
    </submittedName>
</protein>
<comment type="caution">
    <text evidence="1">The sequence shown here is derived from an EMBL/GenBank/DDBJ whole genome shotgun (WGS) entry which is preliminary data.</text>
</comment>
<gene>
    <name evidence="1" type="ORF">LCGC14_2203530</name>
</gene>
<proteinExistence type="predicted"/>
<dbReference type="AlphaFoldDB" id="A0A0F9FTC8"/>
<name>A0A0F9FTC8_9ZZZZ</name>
<reference evidence="1" key="1">
    <citation type="journal article" date="2015" name="Nature">
        <title>Complex archaea that bridge the gap between prokaryotes and eukaryotes.</title>
        <authorList>
            <person name="Spang A."/>
            <person name="Saw J.H."/>
            <person name="Jorgensen S.L."/>
            <person name="Zaremba-Niedzwiedzka K."/>
            <person name="Martijn J."/>
            <person name="Lind A.E."/>
            <person name="van Eijk R."/>
            <person name="Schleper C."/>
            <person name="Guy L."/>
            <person name="Ettema T.J."/>
        </authorList>
    </citation>
    <scope>NUCLEOTIDE SEQUENCE</scope>
</reference>
<evidence type="ECO:0000313" key="1">
    <source>
        <dbReference type="EMBL" id="KKL60615.1"/>
    </source>
</evidence>
<dbReference type="EMBL" id="LAZR01029088">
    <property type="protein sequence ID" value="KKL60615.1"/>
    <property type="molecule type" value="Genomic_DNA"/>
</dbReference>
<organism evidence="1">
    <name type="scientific">marine sediment metagenome</name>
    <dbReference type="NCBI Taxonomy" id="412755"/>
    <lineage>
        <taxon>unclassified sequences</taxon>
        <taxon>metagenomes</taxon>
        <taxon>ecological metagenomes</taxon>
    </lineage>
</organism>